<comment type="similarity">
    <text evidence="1">Belongs to the DDAH family.</text>
</comment>
<evidence type="ECO:0000256" key="3">
    <source>
        <dbReference type="ARBA" id="ARBA00022691"/>
    </source>
</evidence>
<comment type="caution">
    <text evidence="6">The sequence shown here is derived from an EMBL/GenBank/DDBJ whole genome shotgun (WGS) entry which is preliminary data.</text>
</comment>
<keyword evidence="4" id="KW-0378">Hydrolase</keyword>
<keyword evidence="7" id="KW-1185">Reference proteome</keyword>
<name>A0ABW8DB57_9GAMM</name>
<evidence type="ECO:0000256" key="1">
    <source>
        <dbReference type="ARBA" id="ARBA00008532"/>
    </source>
</evidence>
<reference evidence="6 7" key="1">
    <citation type="submission" date="2024-08" db="EMBL/GenBank/DDBJ databases">
        <title>Draft Genome Sequence of Legionella lytica strain DSB2004, Isolated From a Fire Sprinkler System.</title>
        <authorList>
            <person name="Everhart A.D."/>
            <person name="Kidane D.T."/>
            <person name="Farone A.L."/>
            <person name="Farone M.B."/>
        </authorList>
    </citation>
    <scope>NUCLEOTIDE SEQUENCE [LARGE SCALE GENOMIC DNA]</scope>
    <source>
        <strain evidence="6 7">DSB2004</strain>
    </source>
</reference>
<dbReference type="SUPFAM" id="SSF53335">
    <property type="entry name" value="S-adenosyl-L-methionine-dependent methyltransferases"/>
    <property type="match status" value="1"/>
</dbReference>
<keyword evidence="2" id="KW-0489">Methyltransferase</keyword>
<protein>
    <submittedName>
        <fullName evidence="6">Arginine deiminase family protein</fullName>
    </submittedName>
</protein>
<dbReference type="Pfam" id="PF19420">
    <property type="entry name" value="DDAH_eukar"/>
    <property type="match status" value="1"/>
</dbReference>
<dbReference type="RefSeq" id="WP_400188749.1">
    <property type="nucleotide sequence ID" value="NZ_JBGORX010000011.1"/>
</dbReference>
<evidence type="ECO:0000313" key="6">
    <source>
        <dbReference type="EMBL" id="MFJ1269934.1"/>
    </source>
</evidence>
<dbReference type="CDD" id="cd02440">
    <property type="entry name" value="AdoMet_MTases"/>
    <property type="match status" value="1"/>
</dbReference>
<dbReference type="InterPro" id="IPR033199">
    <property type="entry name" value="DDAH-like"/>
</dbReference>
<dbReference type="EMBL" id="JBGORX010000011">
    <property type="protein sequence ID" value="MFJ1269934.1"/>
    <property type="molecule type" value="Genomic_DNA"/>
</dbReference>
<dbReference type="Proteomes" id="UP001615550">
    <property type="component" value="Unassembled WGS sequence"/>
</dbReference>
<sequence>MKLPNPTIVVSEPCCSISSAHLETEDCSYKIAWSINPYMQISSASSSKAKMQHSNFLSLLRQCGANVLPLPFIHGAFDSVFIKDSIILAEGTKGIRALITQAKYAQRKIESNWRRIHLDQLGINIEGHSNSHLEGGDVVVYNGKVFMGYGFRTELDAMHELTLFFNKQIIPLELTHPHFFHLDMALSILNDGTAFAYKRAFTNASWDTLCNNVKSLIPVSHEEATSFGLNWLEINDSVIMGSYLPRLKDILANKGKQIYQAELDQFQLAGGSAACLTTKIYSSENNSQGARKAKKLHGRSLLPEEKFITSVLKIGAYLKSQQYQFITVTPETHGRILNRNIDFQNLSDKEIMRQFFGWNRPVPECYLPSHILKYLHEAGLLSNTGDGIKSQVRFATLHGKLYVHSSFPTLDKSSIFFGPDSYRFVNFLRHLNLNAQKVLDIGCGTGVGALSLESDRKLLCDINPTALIYAEANAKLNECENVELYHTDILDGAPSDADLLISNPPFIMDTLNRQYCNGGNFYGVEIALNIIKQAMEYLREGSSLVMYTGSCIINGEDIFLKRCKKNISGIKYHFSYEEIDSDIFSEELGSTPYKNVERIAAVGLVLTKRII</sequence>
<dbReference type="SUPFAM" id="SSF55909">
    <property type="entry name" value="Pentein"/>
    <property type="match status" value="1"/>
</dbReference>
<dbReference type="InterPro" id="IPR029063">
    <property type="entry name" value="SAM-dependent_MTases_sf"/>
</dbReference>
<dbReference type="InterPro" id="IPR007848">
    <property type="entry name" value="Small_mtfrase_dom"/>
</dbReference>
<evidence type="ECO:0000256" key="4">
    <source>
        <dbReference type="ARBA" id="ARBA00022801"/>
    </source>
</evidence>
<dbReference type="PANTHER" id="PTHR12737">
    <property type="entry name" value="DIMETHYLARGININE DIMETHYLAMINOHYDROLASE"/>
    <property type="match status" value="1"/>
</dbReference>
<accession>A0ABW8DB57</accession>
<dbReference type="Gene3D" id="3.40.50.150">
    <property type="entry name" value="Vaccinia Virus protein VP39"/>
    <property type="match status" value="1"/>
</dbReference>
<keyword evidence="3" id="KW-0949">S-adenosyl-L-methionine</keyword>
<organism evidence="6 7">
    <name type="scientific">Legionella lytica</name>
    <dbReference type="NCBI Taxonomy" id="96232"/>
    <lineage>
        <taxon>Bacteria</taxon>
        <taxon>Pseudomonadati</taxon>
        <taxon>Pseudomonadota</taxon>
        <taxon>Gammaproteobacteria</taxon>
        <taxon>Legionellales</taxon>
        <taxon>Legionellaceae</taxon>
        <taxon>Legionella</taxon>
    </lineage>
</organism>
<dbReference type="PANTHER" id="PTHR12737:SF9">
    <property type="entry name" value="DIMETHYLARGININASE"/>
    <property type="match status" value="1"/>
</dbReference>
<evidence type="ECO:0000259" key="5">
    <source>
        <dbReference type="Pfam" id="PF05175"/>
    </source>
</evidence>
<dbReference type="Gene3D" id="3.75.10.10">
    <property type="entry name" value="L-arginine/glycine Amidinotransferase, Chain A"/>
    <property type="match status" value="1"/>
</dbReference>
<dbReference type="Pfam" id="PF05175">
    <property type="entry name" value="MTS"/>
    <property type="match status" value="1"/>
</dbReference>
<feature type="domain" description="Methyltransferase small" evidence="5">
    <location>
        <begin position="427"/>
        <end position="546"/>
    </location>
</feature>
<keyword evidence="2" id="KW-0808">Transferase</keyword>
<gene>
    <name evidence="6" type="ORF">ACD661_15350</name>
</gene>
<evidence type="ECO:0000313" key="7">
    <source>
        <dbReference type="Proteomes" id="UP001615550"/>
    </source>
</evidence>
<evidence type="ECO:0000256" key="2">
    <source>
        <dbReference type="ARBA" id="ARBA00022603"/>
    </source>
</evidence>
<proteinExistence type="inferred from homology"/>